<dbReference type="EMBL" id="BARS01019420">
    <property type="protein sequence ID" value="GAF90702.1"/>
    <property type="molecule type" value="Genomic_DNA"/>
</dbReference>
<dbReference type="AlphaFoldDB" id="X0TRB7"/>
<sequence length="43" mass="4796">MMDNTTSNARNIPLTETTALGMFTPPTKEQGTSWKLDKIIEGR</sequence>
<reference evidence="1" key="1">
    <citation type="journal article" date="2014" name="Front. Microbiol.">
        <title>High frequency of phylogenetically diverse reductive dehalogenase-homologous genes in deep subseafloor sedimentary metagenomes.</title>
        <authorList>
            <person name="Kawai M."/>
            <person name="Futagami T."/>
            <person name="Toyoda A."/>
            <person name="Takaki Y."/>
            <person name="Nishi S."/>
            <person name="Hori S."/>
            <person name="Arai W."/>
            <person name="Tsubouchi T."/>
            <person name="Morono Y."/>
            <person name="Uchiyama I."/>
            <person name="Ito T."/>
            <person name="Fujiyama A."/>
            <person name="Inagaki F."/>
            <person name="Takami H."/>
        </authorList>
    </citation>
    <scope>NUCLEOTIDE SEQUENCE</scope>
    <source>
        <strain evidence="1">Expedition CK06-06</strain>
    </source>
</reference>
<comment type="caution">
    <text evidence="1">The sequence shown here is derived from an EMBL/GenBank/DDBJ whole genome shotgun (WGS) entry which is preliminary data.</text>
</comment>
<proteinExistence type="predicted"/>
<gene>
    <name evidence="1" type="ORF">S01H1_31476</name>
</gene>
<accession>X0TRB7</accession>
<organism evidence="1">
    <name type="scientific">marine sediment metagenome</name>
    <dbReference type="NCBI Taxonomy" id="412755"/>
    <lineage>
        <taxon>unclassified sequences</taxon>
        <taxon>metagenomes</taxon>
        <taxon>ecological metagenomes</taxon>
    </lineage>
</organism>
<name>X0TRB7_9ZZZZ</name>
<evidence type="ECO:0000313" key="1">
    <source>
        <dbReference type="EMBL" id="GAF90702.1"/>
    </source>
</evidence>
<protein>
    <submittedName>
        <fullName evidence="1">Uncharacterized protein</fullName>
    </submittedName>
</protein>
<feature type="non-terminal residue" evidence="1">
    <location>
        <position position="43"/>
    </location>
</feature>